<feature type="transmembrane region" description="Helical" evidence="4">
    <location>
        <begin position="130"/>
        <end position="147"/>
    </location>
</feature>
<feature type="domain" description="Histidine kinase/HSP90-like ATPase" evidence="5">
    <location>
        <begin position="290"/>
        <end position="384"/>
    </location>
</feature>
<dbReference type="SMART" id="SM00387">
    <property type="entry name" value="HATPase_c"/>
    <property type="match status" value="1"/>
</dbReference>
<evidence type="ECO:0000256" key="3">
    <source>
        <dbReference type="ARBA" id="ARBA00023012"/>
    </source>
</evidence>
<feature type="transmembrane region" description="Helical" evidence="4">
    <location>
        <begin position="446"/>
        <end position="466"/>
    </location>
</feature>
<dbReference type="EMBL" id="SNXZ01000005">
    <property type="protein sequence ID" value="TDP95057.1"/>
    <property type="molecule type" value="Genomic_DNA"/>
</dbReference>
<name>A0A4R6S759_LABRH</name>
<feature type="transmembrane region" description="Helical" evidence="4">
    <location>
        <begin position="153"/>
        <end position="174"/>
    </location>
</feature>
<dbReference type="Pfam" id="PF02518">
    <property type="entry name" value="HATPase_c"/>
    <property type="match status" value="1"/>
</dbReference>
<evidence type="ECO:0000313" key="7">
    <source>
        <dbReference type="Proteomes" id="UP000295444"/>
    </source>
</evidence>
<comment type="caution">
    <text evidence="6">The sequence shown here is derived from an EMBL/GenBank/DDBJ whole genome shotgun (WGS) entry which is preliminary data.</text>
</comment>
<evidence type="ECO:0000256" key="4">
    <source>
        <dbReference type="SAM" id="Phobius"/>
    </source>
</evidence>
<keyword evidence="4" id="KW-0812">Transmembrane</keyword>
<keyword evidence="2 6" id="KW-0418">Kinase</keyword>
<feature type="transmembrane region" description="Helical" evidence="4">
    <location>
        <begin position="511"/>
        <end position="537"/>
    </location>
</feature>
<keyword evidence="3" id="KW-0902">Two-component regulatory system</keyword>
<dbReference type="OrthoDB" id="5125370at2"/>
<accession>A0A4R6S759</accession>
<feature type="transmembrane region" description="Helical" evidence="4">
    <location>
        <begin position="39"/>
        <end position="56"/>
    </location>
</feature>
<dbReference type="PANTHER" id="PTHR24421:SF61">
    <property type="entry name" value="OXYGEN SENSOR HISTIDINE KINASE NREB"/>
    <property type="match status" value="1"/>
</dbReference>
<proteinExistence type="predicted"/>
<feature type="transmembrane region" description="Helical" evidence="4">
    <location>
        <begin position="12"/>
        <end position="33"/>
    </location>
</feature>
<feature type="transmembrane region" description="Helical" evidence="4">
    <location>
        <begin position="416"/>
        <end position="434"/>
    </location>
</feature>
<dbReference type="RefSeq" id="WP_133852444.1">
    <property type="nucleotide sequence ID" value="NZ_SNXZ01000005.1"/>
</dbReference>
<dbReference type="InterPro" id="IPR036890">
    <property type="entry name" value="HATPase_C_sf"/>
</dbReference>
<gene>
    <name evidence="6" type="ORF">EV186_105289</name>
</gene>
<dbReference type="GO" id="GO:0000160">
    <property type="term" value="P:phosphorelay signal transduction system"/>
    <property type="evidence" value="ECO:0007669"/>
    <property type="project" value="UniProtKB-KW"/>
</dbReference>
<sequence length="779" mass="83148">MGPAERLLLRQGLKYALILRLIVSGVASLVSLVLEPGPVWWRTAAVVLGLNAWQLWFARERLRTCTEDGGTSRRWLVPLDVAVICAICLSQTWTTVLPHTSEDGALLNWVQVAAEIAVVAYPWVTGPLGLALLTAAVTAAYIAGQTMAQPELFLGGAALHLWLIVEAALSWGIYRLVRGRARTADEQVAREERLRTRTALANARRVDENEYLATLHDTASATLLMVGAGVVAGRQEWLAEQAARDLEAIRGPAAVPGSEVDLVPMLREVVRQSPLRVRWHGVESLRVPALDAVMLCHGTREALTNVLRHAGTDEATTTVAVEGGDVVIEVTDHGRGFDPASISGHHHGVTRSLVARMARIGGNATVTSKPGVGTTVRMTWPLSHGTHGQSSHSSGPIRLTDPIDTEIIAANYGKGLRWSVVGMSAIILLLLDVPKLLANLDAYDSVVAQVVALAGFLGITVVAGISTQRDRPLGGWRWPLLALALGLSVLATQAVSAEHRLGVAHWAEGDAAWWVALLLLDSPVAVFVSAVVAQYVLTYADSLIFGHAAVTVAGTVNAVLLVLSFQFAVGMIAAVLRSIAAPAARAAREAEQLRTAEAVERALHEDRKERWAALADTTVPLLDGLASGRLDPADDAVRRACAVEATRMRRLFVEAAGEADPLLHELRACIELAERNGVSVSFAEYGNRPKVPIQARRMLTEPAVAVLATARGKVRLTMVGTVGTDGGDGTDGAQESVTVSVVAARTPYAVPAPDRDGVRTAVVEEGDRLWIQTTWRGGT</sequence>
<dbReference type="Proteomes" id="UP000295444">
    <property type="component" value="Unassembled WGS sequence"/>
</dbReference>
<evidence type="ECO:0000259" key="5">
    <source>
        <dbReference type="SMART" id="SM00387"/>
    </source>
</evidence>
<dbReference type="InterPro" id="IPR003594">
    <property type="entry name" value="HATPase_dom"/>
</dbReference>
<dbReference type="PANTHER" id="PTHR24421">
    <property type="entry name" value="NITRATE/NITRITE SENSOR PROTEIN NARX-RELATED"/>
    <property type="match status" value="1"/>
</dbReference>
<feature type="transmembrane region" description="Helical" evidence="4">
    <location>
        <begin position="549"/>
        <end position="576"/>
    </location>
</feature>
<protein>
    <submittedName>
        <fullName evidence="6">Signal transduction histidine kinase</fullName>
    </submittedName>
</protein>
<keyword evidence="7" id="KW-1185">Reference proteome</keyword>
<dbReference type="CDD" id="cd16917">
    <property type="entry name" value="HATPase_UhpB-NarQ-NarX-like"/>
    <property type="match status" value="1"/>
</dbReference>
<organism evidence="6 7">
    <name type="scientific">Labedaea rhizosphaerae</name>
    <dbReference type="NCBI Taxonomy" id="598644"/>
    <lineage>
        <taxon>Bacteria</taxon>
        <taxon>Bacillati</taxon>
        <taxon>Actinomycetota</taxon>
        <taxon>Actinomycetes</taxon>
        <taxon>Pseudonocardiales</taxon>
        <taxon>Pseudonocardiaceae</taxon>
        <taxon>Labedaea</taxon>
    </lineage>
</organism>
<dbReference type="InterPro" id="IPR050482">
    <property type="entry name" value="Sensor_HK_TwoCompSys"/>
</dbReference>
<dbReference type="AlphaFoldDB" id="A0A4R6S759"/>
<keyword evidence="4" id="KW-0472">Membrane</keyword>
<feature type="transmembrane region" description="Helical" evidence="4">
    <location>
        <begin position="478"/>
        <end position="496"/>
    </location>
</feature>
<evidence type="ECO:0000256" key="2">
    <source>
        <dbReference type="ARBA" id="ARBA00022777"/>
    </source>
</evidence>
<keyword evidence="4" id="KW-1133">Transmembrane helix</keyword>
<evidence type="ECO:0000256" key="1">
    <source>
        <dbReference type="ARBA" id="ARBA00022679"/>
    </source>
</evidence>
<evidence type="ECO:0000313" key="6">
    <source>
        <dbReference type="EMBL" id="TDP95057.1"/>
    </source>
</evidence>
<keyword evidence="1" id="KW-0808">Transferase</keyword>
<dbReference type="GO" id="GO:0016301">
    <property type="term" value="F:kinase activity"/>
    <property type="evidence" value="ECO:0007669"/>
    <property type="project" value="UniProtKB-KW"/>
</dbReference>
<dbReference type="Gene3D" id="3.30.565.10">
    <property type="entry name" value="Histidine kinase-like ATPase, C-terminal domain"/>
    <property type="match status" value="1"/>
</dbReference>
<dbReference type="SUPFAM" id="SSF55874">
    <property type="entry name" value="ATPase domain of HSP90 chaperone/DNA topoisomerase II/histidine kinase"/>
    <property type="match status" value="1"/>
</dbReference>
<reference evidence="6 7" key="1">
    <citation type="submission" date="2019-03" db="EMBL/GenBank/DDBJ databases">
        <title>Genomic Encyclopedia of Type Strains, Phase IV (KMG-IV): sequencing the most valuable type-strain genomes for metagenomic binning, comparative biology and taxonomic classification.</title>
        <authorList>
            <person name="Goeker M."/>
        </authorList>
    </citation>
    <scope>NUCLEOTIDE SEQUENCE [LARGE SCALE GENOMIC DNA]</scope>
    <source>
        <strain evidence="6 7">DSM 45361</strain>
    </source>
</reference>